<feature type="transmembrane region" description="Helical" evidence="2">
    <location>
        <begin position="374"/>
        <end position="407"/>
    </location>
</feature>
<evidence type="ECO:0000256" key="2">
    <source>
        <dbReference type="SAM" id="Phobius"/>
    </source>
</evidence>
<keyword evidence="2" id="KW-1133">Transmembrane helix</keyword>
<keyword evidence="2" id="KW-0812">Transmembrane</keyword>
<keyword evidence="4" id="KW-1185">Reference proteome</keyword>
<feature type="transmembrane region" description="Helical" evidence="2">
    <location>
        <begin position="235"/>
        <end position="267"/>
    </location>
</feature>
<keyword evidence="2" id="KW-0472">Membrane</keyword>
<feature type="transmembrane region" description="Helical" evidence="2">
    <location>
        <begin position="335"/>
        <end position="354"/>
    </location>
</feature>
<dbReference type="EMBL" id="JADBGQ010000003">
    <property type="protein sequence ID" value="KAG5403886.1"/>
    <property type="molecule type" value="Genomic_DNA"/>
</dbReference>
<evidence type="ECO:0000256" key="1">
    <source>
        <dbReference type="SAM" id="MobiDB-lite"/>
    </source>
</evidence>
<protein>
    <submittedName>
        <fullName evidence="3">Uncharacterized protein</fullName>
    </submittedName>
</protein>
<organism evidence="3 4">
    <name type="scientific">Brassica rapa subsp. trilocularis</name>
    <dbReference type="NCBI Taxonomy" id="1813537"/>
    <lineage>
        <taxon>Eukaryota</taxon>
        <taxon>Viridiplantae</taxon>
        <taxon>Streptophyta</taxon>
        <taxon>Embryophyta</taxon>
        <taxon>Tracheophyta</taxon>
        <taxon>Spermatophyta</taxon>
        <taxon>Magnoliopsida</taxon>
        <taxon>eudicotyledons</taxon>
        <taxon>Gunneridae</taxon>
        <taxon>Pentapetalae</taxon>
        <taxon>rosids</taxon>
        <taxon>malvids</taxon>
        <taxon>Brassicales</taxon>
        <taxon>Brassicaceae</taxon>
        <taxon>Brassiceae</taxon>
        <taxon>Brassica</taxon>
    </lineage>
</organism>
<evidence type="ECO:0000313" key="4">
    <source>
        <dbReference type="Proteomes" id="UP000823674"/>
    </source>
</evidence>
<proteinExistence type="predicted"/>
<dbReference type="Proteomes" id="UP000823674">
    <property type="component" value="Chromosome A03"/>
</dbReference>
<feature type="region of interest" description="Disordered" evidence="1">
    <location>
        <begin position="49"/>
        <end position="107"/>
    </location>
</feature>
<sequence length="420" mass="46301">MCRFHGSLQLHHGCAAFPHMKQLTLHMAPLVISSSLSWFRPPPPPSQFRLPPDPPLCTSPSVLPEPPFETLSPSEPPLEALSPSEPPLEALSPPEPPPETLSPPKPPDPPDAPFTLVFLLLLDTSCAFSQPVSKAPDLESFFLNMVFVFCDEVASLVYVGDTSFVSKYWYPADCSVVLCWCYLIHSTRPLSMIVIVSIESTMGWSIPIIISVSLPRPFIQVLSERFSKLMLDDELISLVWYFGLSRGPFTAVCSFFTAVCSSIFVILKSFQLWQFNGLMHHISINCLASSVMEFVPLPISLSTLCGFVAGSVMLKIRDTSNTEVLIKGFIAMLKIVDCALVAASILGIISLIVVSNFQGVVSLYSLMVVENRGLLDFISCLSVLYALILLCYICFFVLVVCLAYVALFSCFMNTFSIRGE</sequence>
<name>A0ABQ7N188_BRACM</name>
<evidence type="ECO:0000313" key="3">
    <source>
        <dbReference type="EMBL" id="KAG5403886.1"/>
    </source>
</evidence>
<comment type="caution">
    <text evidence="3">The sequence shown here is derived from an EMBL/GenBank/DDBJ whole genome shotgun (WGS) entry which is preliminary data.</text>
</comment>
<feature type="compositionally biased region" description="Pro residues" evidence="1">
    <location>
        <begin position="49"/>
        <end position="67"/>
    </location>
</feature>
<feature type="compositionally biased region" description="Low complexity" evidence="1">
    <location>
        <begin position="68"/>
        <end position="92"/>
    </location>
</feature>
<gene>
    <name evidence="3" type="primary">A03g501920.1_BraROA</name>
    <name evidence="3" type="ORF">IGI04_010005</name>
</gene>
<feature type="compositionally biased region" description="Pro residues" evidence="1">
    <location>
        <begin position="93"/>
        <end position="107"/>
    </location>
</feature>
<reference evidence="3 4" key="1">
    <citation type="submission" date="2021-03" db="EMBL/GenBank/DDBJ databases">
        <authorList>
            <person name="King G.J."/>
            <person name="Bancroft I."/>
            <person name="Baten A."/>
            <person name="Bloomfield J."/>
            <person name="Borpatragohain P."/>
            <person name="He Z."/>
            <person name="Irish N."/>
            <person name="Irwin J."/>
            <person name="Liu K."/>
            <person name="Mauleon R.P."/>
            <person name="Moore J."/>
            <person name="Morris R."/>
            <person name="Ostergaard L."/>
            <person name="Wang B."/>
            <person name="Wells R."/>
        </authorList>
    </citation>
    <scope>NUCLEOTIDE SEQUENCE [LARGE SCALE GENOMIC DNA]</scope>
    <source>
        <strain evidence="3">R-o-18</strain>
        <tissue evidence="3">Leaf</tissue>
    </source>
</reference>
<accession>A0ABQ7N188</accession>